<dbReference type="InterPro" id="IPR020946">
    <property type="entry name" value="Flavin_mOase-like"/>
</dbReference>
<dbReference type="GO" id="GO:0050661">
    <property type="term" value="F:NADP binding"/>
    <property type="evidence" value="ECO:0007669"/>
    <property type="project" value="InterPro"/>
</dbReference>
<dbReference type="PANTHER" id="PTHR42877:SF10">
    <property type="entry name" value="L-ORNITHINE N(5)-OXYGENASE"/>
    <property type="match status" value="1"/>
</dbReference>
<accession>A0A5N6VC28</accession>
<dbReference type="Gene3D" id="3.50.50.60">
    <property type="entry name" value="FAD/NAD(P)-binding domain"/>
    <property type="match status" value="3"/>
</dbReference>
<dbReference type="EMBL" id="ML738585">
    <property type="protein sequence ID" value="KAE8168502.1"/>
    <property type="molecule type" value="Genomic_DNA"/>
</dbReference>
<keyword evidence="7" id="KW-1185">Reference proteome</keyword>
<evidence type="ECO:0000313" key="7">
    <source>
        <dbReference type="Proteomes" id="UP000326950"/>
    </source>
</evidence>
<evidence type="ECO:0000313" key="6">
    <source>
        <dbReference type="EMBL" id="KAE8168502.1"/>
    </source>
</evidence>
<dbReference type="InterPro" id="IPR051209">
    <property type="entry name" value="FAD-bind_Monooxygenase_sf"/>
</dbReference>
<evidence type="ECO:0000256" key="1">
    <source>
        <dbReference type="ARBA" id="ARBA00001974"/>
    </source>
</evidence>
<organism evidence="6 7">
    <name type="scientific">Aspergillus tamarii</name>
    <dbReference type="NCBI Taxonomy" id="41984"/>
    <lineage>
        <taxon>Eukaryota</taxon>
        <taxon>Fungi</taxon>
        <taxon>Dikarya</taxon>
        <taxon>Ascomycota</taxon>
        <taxon>Pezizomycotina</taxon>
        <taxon>Eurotiomycetes</taxon>
        <taxon>Eurotiomycetidae</taxon>
        <taxon>Eurotiales</taxon>
        <taxon>Aspergillaceae</taxon>
        <taxon>Aspergillus</taxon>
        <taxon>Aspergillus subgen. Circumdati</taxon>
    </lineage>
</organism>
<dbReference type="Pfam" id="PF00743">
    <property type="entry name" value="FMO-like"/>
    <property type="match status" value="1"/>
</dbReference>
<evidence type="ECO:0008006" key="8">
    <source>
        <dbReference type="Google" id="ProtNLM"/>
    </source>
</evidence>
<comment type="similarity">
    <text evidence="2">Belongs to the FAD-binding monooxygenase family.</text>
</comment>
<evidence type="ECO:0000256" key="5">
    <source>
        <dbReference type="ARBA" id="ARBA00023002"/>
    </source>
</evidence>
<evidence type="ECO:0000256" key="4">
    <source>
        <dbReference type="ARBA" id="ARBA00022827"/>
    </source>
</evidence>
<dbReference type="AlphaFoldDB" id="A0A5N6VC28"/>
<keyword evidence="3" id="KW-0285">Flavoprotein</keyword>
<evidence type="ECO:0000256" key="3">
    <source>
        <dbReference type="ARBA" id="ARBA00022630"/>
    </source>
</evidence>
<dbReference type="OrthoDB" id="74360at2759"/>
<sequence>MASKSADLPTYSQIACVGAGLSAVALGATLQRWYGLEDIRFFERHPTSGGTWYINSYPGERGSAHFHFSIQTNILVGCGCDVPSALYSFSFAPNPSWTKLMPSNTEIKEYIDDVVNTYNLLPKMSFGTEVVRTVWREDANRWLLYLRDLKTGHEYTHECQILFAATGQLVEPRPCEIPGASVFGGSIFHSARWDHSVDLKGKNVVVIGNGCTAAQIVPALANGGQVKSLTQIVRTKHWIFPAPNFTYPKLLQWIFRYVPLAMKLHRLHIFLVAENDFRLFPMTKGAARLREKRRTQVEKYMREVSPQKYHDLLIPDFDVGCKRRIFDPGYLDSLHRDNVLLTDAKTERITEEGIETDKGFIPADVIVLATGFQTNKFIPYMDVIGRHGETVSEHWGRYEGPAAYNCSALNGFPNFFILLGPNAATGHTSAMMAAENSINYALRILKPVLDGDAASVEVTAKAEHDYAYWVQDALSKRVWNAGCVSWYLNDKKWNSMSYPWTQGHYWWRSLFPTWSDWTIKCLAQELRAQHAPKVRTSLAVLSFTKTPLFKGETNQSDFLMPLLHVDTVVDAIVDTLDSGLSQTIFLPGIFRFLAGLTTQRGAPDWAQNLIRGGTKSLKVEFKGRQKIDPQTGKLVA</sequence>
<proteinExistence type="inferred from homology"/>
<name>A0A5N6VC28_ASPTM</name>
<reference evidence="6 7" key="1">
    <citation type="submission" date="2019-04" db="EMBL/GenBank/DDBJ databases">
        <title>Friends and foes A comparative genomics study of 23 Aspergillus species from section Flavi.</title>
        <authorList>
            <consortium name="DOE Joint Genome Institute"/>
            <person name="Kjaerbolling I."/>
            <person name="Vesth T."/>
            <person name="Frisvad J.C."/>
            <person name="Nybo J.L."/>
            <person name="Theobald S."/>
            <person name="Kildgaard S."/>
            <person name="Isbrandt T."/>
            <person name="Kuo A."/>
            <person name="Sato A."/>
            <person name="Lyhne E.K."/>
            <person name="Kogle M.E."/>
            <person name="Wiebenga A."/>
            <person name="Kun R.S."/>
            <person name="Lubbers R.J."/>
            <person name="Makela M.R."/>
            <person name="Barry K."/>
            <person name="Chovatia M."/>
            <person name="Clum A."/>
            <person name="Daum C."/>
            <person name="Haridas S."/>
            <person name="He G."/>
            <person name="LaButti K."/>
            <person name="Lipzen A."/>
            <person name="Mondo S."/>
            <person name="Riley R."/>
            <person name="Salamov A."/>
            <person name="Simmons B.A."/>
            <person name="Magnuson J.K."/>
            <person name="Henrissat B."/>
            <person name="Mortensen U.H."/>
            <person name="Larsen T.O."/>
            <person name="Devries R.P."/>
            <person name="Grigoriev I.V."/>
            <person name="Machida M."/>
            <person name="Baker S.E."/>
            <person name="Andersen M.R."/>
        </authorList>
    </citation>
    <scope>NUCLEOTIDE SEQUENCE [LARGE SCALE GENOMIC DNA]</scope>
    <source>
        <strain evidence="6 7">CBS 117626</strain>
    </source>
</reference>
<dbReference type="GO" id="GO:0050660">
    <property type="term" value="F:flavin adenine dinucleotide binding"/>
    <property type="evidence" value="ECO:0007669"/>
    <property type="project" value="InterPro"/>
</dbReference>
<dbReference type="GO" id="GO:0004499">
    <property type="term" value="F:N,N-dimethylaniline monooxygenase activity"/>
    <property type="evidence" value="ECO:0007669"/>
    <property type="project" value="InterPro"/>
</dbReference>
<gene>
    <name evidence="6" type="ORF">BDV40DRAFT_307207</name>
</gene>
<dbReference type="SUPFAM" id="SSF51905">
    <property type="entry name" value="FAD/NAD(P)-binding domain"/>
    <property type="match status" value="1"/>
</dbReference>
<evidence type="ECO:0000256" key="2">
    <source>
        <dbReference type="ARBA" id="ARBA00010139"/>
    </source>
</evidence>
<dbReference type="InterPro" id="IPR036188">
    <property type="entry name" value="FAD/NAD-bd_sf"/>
</dbReference>
<dbReference type="Proteomes" id="UP000326950">
    <property type="component" value="Unassembled WGS sequence"/>
</dbReference>
<keyword evidence="4" id="KW-0274">FAD</keyword>
<comment type="cofactor">
    <cofactor evidence="1">
        <name>FAD</name>
        <dbReference type="ChEBI" id="CHEBI:57692"/>
    </cofactor>
</comment>
<dbReference type="PANTHER" id="PTHR42877">
    <property type="entry name" value="L-ORNITHINE N(5)-MONOOXYGENASE-RELATED"/>
    <property type="match status" value="1"/>
</dbReference>
<keyword evidence="5" id="KW-0560">Oxidoreductase</keyword>
<protein>
    <recommendedName>
        <fullName evidence="8">L-ornithine N(5)-oxygenase</fullName>
    </recommendedName>
</protein>